<dbReference type="VEuPathDB" id="AmoebaDB:KM1_021470"/>
<evidence type="ECO:0000256" key="3">
    <source>
        <dbReference type="ARBA" id="ARBA00022692"/>
    </source>
</evidence>
<keyword evidence="2 7" id="KW-0808">Transferase</keyword>
<dbReference type="VEuPathDB" id="AmoebaDB:EHI8A_005780"/>
<comment type="caution">
    <text evidence="9">The sequence shown here is derived from an EMBL/GenBank/DDBJ whole genome shotgun (WGS) entry which is preliminary data.</text>
</comment>
<dbReference type="VEuPathDB" id="AmoebaDB:EHI_025320"/>
<evidence type="ECO:0000256" key="2">
    <source>
        <dbReference type="ARBA" id="ARBA00022679"/>
    </source>
</evidence>
<dbReference type="OMA" id="LTCNKCI"/>
<evidence type="ECO:0000256" key="7">
    <source>
        <dbReference type="RuleBase" id="RU079119"/>
    </source>
</evidence>
<evidence type="ECO:0000256" key="4">
    <source>
        <dbReference type="ARBA" id="ARBA00022989"/>
    </source>
</evidence>
<evidence type="ECO:0000259" key="8">
    <source>
        <dbReference type="Pfam" id="PF01529"/>
    </source>
</evidence>
<dbReference type="InterPro" id="IPR039859">
    <property type="entry name" value="PFA4/ZDH16/20/ERF2-like"/>
</dbReference>
<evidence type="ECO:0000256" key="1">
    <source>
        <dbReference type="ARBA" id="ARBA00004141"/>
    </source>
</evidence>
<dbReference type="VEuPathDB" id="AmoebaDB:EHI5A_019620"/>
<feature type="transmembrane region" description="Helical" evidence="7">
    <location>
        <begin position="162"/>
        <end position="182"/>
    </location>
</feature>
<comment type="catalytic activity">
    <reaction evidence="7">
        <text>L-cysteinyl-[protein] + hexadecanoyl-CoA = S-hexadecanoyl-L-cysteinyl-[protein] + CoA</text>
        <dbReference type="Rhea" id="RHEA:36683"/>
        <dbReference type="Rhea" id="RHEA-COMP:10131"/>
        <dbReference type="Rhea" id="RHEA-COMP:11032"/>
        <dbReference type="ChEBI" id="CHEBI:29950"/>
        <dbReference type="ChEBI" id="CHEBI:57287"/>
        <dbReference type="ChEBI" id="CHEBI:57379"/>
        <dbReference type="ChEBI" id="CHEBI:74151"/>
        <dbReference type="EC" id="2.3.1.225"/>
    </reaction>
</comment>
<dbReference type="Proteomes" id="UP000078387">
    <property type="component" value="Unassembled WGS sequence"/>
</dbReference>
<evidence type="ECO:0000256" key="5">
    <source>
        <dbReference type="ARBA" id="ARBA00023136"/>
    </source>
</evidence>
<feature type="transmembrane region" description="Helical" evidence="7">
    <location>
        <begin position="194"/>
        <end position="215"/>
    </location>
</feature>
<feature type="transmembrane region" description="Helical" evidence="7">
    <location>
        <begin position="69"/>
        <end position="89"/>
    </location>
</feature>
<evidence type="ECO:0000313" key="9">
    <source>
        <dbReference type="EMBL" id="GAT95693.1"/>
    </source>
</evidence>
<keyword evidence="6 7" id="KW-0012">Acyltransferase</keyword>
<accession>A0A5K1UQ00</accession>
<comment type="similarity">
    <text evidence="7">Belongs to the DHHC palmitoyltransferase family.</text>
</comment>
<dbReference type="EMBL" id="BDEQ01000001">
    <property type="protein sequence ID" value="GAT95693.1"/>
    <property type="molecule type" value="Genomic_DNA"/>
</dbReference>
<organism evidence="9 10">
    <name type="scientific">Entamoeba histolytica</name>
    <dbReference type="NCBI Taxonomy" id="5759"/>
    <lineage>
        <taxon>Eukaryota</taxon>
        <taxon>Amoebozoa</taxon>
        <taxon>Evosea</taxon>
        <taxon>Archamoebae</taxon>
        <taxon>Mastigamoebida</taxon>
        <taxon>Entamoebidae</taxon>
        <taxon>Entamoeba</taxon>
    </lineage>
</organism>
<dbReference type="GO" id="GO:0016020">
    <property type="term" value="C:membrane"/>
    <property type="evidence" value="ECO:0007669"/>
    <property type="project" value="UniProtKB-SubCell"/>
</dbReference>
<dbReference type="PANTHER" id="PTHR12246">
    <property type="entry name" value="PALMITOYLTRANSFERASE ZDHHC16"/>
    <property type="match status" value="1"/>
</dbReference>
<dbReference type="PROSITE" id="PS50216">
    <property type="entry name" value="DHHC"/>
    <property type="match status" value="1"/>
</dbReference>
<gene>
    <name evidence="9" type="ORF">CL6EHI_025320</name>
</gene>
<sequence length="293" mass="35127">MDKFLQKQQPVNDPLQTPNILQSKNKMIQKLRFFVRLIPLFIPILLIGMYLLFYNFIFRYVKELFSMSFVIFIFIWSHYKLYCLLYHWYKSYTTKPFIIPMNYYHSLVNNSNEIEFCDICKQQKYPRTHHCSVCNQCVVRYDHHCAWLSCIGLHNIRHFYLFLYHGTTTTLLGLFMLVIILYNKKGNQEFYFKCVLLITLVLANLFITCLLQFIVQTVMISVNETMVDMISTINSLIKNKTLVLPYYISLIQNWRDAFLVRKDLSLLWYFLPYTPSIKYNMTIDDLDSIEIDA</sequence>
<evidence type="ECO:0000256" key="6">
    <source>
        <dbReference type="ARBA" id="ARBA00023315"/>
    </source>
</evidence>
<reference evidence="9 10" key="1">
    <citation type="submission" date="2016-05" db="EMBL/GenBank/DDBJ databases">
        <title>First whole genome sequencing of Entamoeba histolytica HM1:IMSS-clone-6.</title>
        <authorList>
            <person name="Mukherjee Avik.K."/>
            <person name="Izumyama S."/>
            <person name="Nakada-Tsukui K."/>
            <person name="Nozaki T."/>
        </authorList>
    </citation>
    <scope>NUCLEOTIDE SEQUENCE [LARGE SCALE GENOMIC DNA]</scope>
    <source>
        <strain evidence="9 10">HM1:IMSS clone 6</strain>
    </source>
</reference>
<name>A0A5K1UQ00_ENTHI</name>
<dbReference type="EC" id="2.3.1.225" evidence="7"/>
<feature type="domain" description="Palmitoyltransferase DHHC" evidence="8">
    <location>
        <begin position="112"/>
        <end position="230"/>
    </location>
</feature>
<evidence type="ECO:0000313" key="10">
    <source>
        <dbReference type="Proteomes" id="UP000078387"/>
    </source>
</evidence>
<dbReference type="Pfam" id="PF01529">
    <property type="entry name" value="DHHC"/>
    <property type="match status" value="1"/>
</dbReference>
<protein>
    <recommendedName>
        <fullName evidence="7">Palmitoyltransferase</fullName>
        <ecNumber evidence="7">2.3.1.225</ecNumber>
    </recommendedName>
</protein>
<comment type="subcellular location">
    <subcellularLocation>
        <location evidence="1">Membrane</location>
        <topology evidence="1">Multi-pass membrane protein</topology>
    </subcellularLocation>
</comment>
<keyword evidence="4 7" id="KW-1133">Transmembrane helix</keyword>
<keyword evidence="3 7" id="KW-0812">Transmembrane</keyword>
<proteinExistence type="inferred from homology"/>
<dbReference type="VEuPathDB" id="AmoebaDB:EHI7A_009060"/>
<keyword evidence="5 7" id="KW-0472">Membrane</keyword>
<dbReference type="GO" id="GO:0019706">
    <property type="term" value="F:protein-cysteine S-palmitoyltransferase activity"/>
    <property type="evidence" value="ECO:0007669"/>
    <property type="project" value="UniProtKB-EC"/>
</dbReference>
<dbReference type="InterPro" id="IPR001594">
    <property type="entry name" value="Palmitoyltrfase_DHHC"/>
</dbReference>
<dbReference type="AlphaFoldDB" id="A0A5K1UQ00"/>
<comment type="domain">
    <text evidence="7">The DHHC domain is required for palmitoyltransferase activity.</text>
</comment>
<feature type="transmembrane region" description="Helical" evidence="7">
    <location>
        <begin position="33"/>
        <end position="57"/>
    </location>
</feature>